<dbReference type="InterPro" id="IPR016188">
    <property type="entry name" value="PurM-like_N"/>
</dbReference>
<organism evidence="12 13">
    <name type="scientific">Ehrlichia ruminantium</name>
    <name type="common">heartwater rickettsia</name>
    <name type="synonym">Cowdria ruminantium</name>
    <dbReference type="NCBI Taxonomy" id="779"/>
    <lineage>
        <taxon>Bacteria</taxon>
        <taxon>Pseudomonadati</taxon>
        <taxon>Pseudomonadota</taxon>
        <taxon>Alphaproteobacteria</taxon>
        <taxon>Rickettsiales</taxon>
        <taxon>Anaplasmataceae</taxon>
        <taxon>Ehrlichia</taxon>
    </lineage>
</organism>
<dbReference type="InterPro" id="IPR041609">
    <property type="entry name" value="PurL_linker"/>
</dbReference>
<comment type="function">
    <text evidence="8">Part of the phosphoribosylformylglycinamidine synthase complex involved in the purines biosynthetic pathway. Catalyzes the ATP-dependent conversion of formylglycinamide ribonucleotide (FGAR) and glutamine to yield formylglycinamidine ribonucleotide (FGAM) and glutamate. The FGAM synthase complex is composed of three subunits. PurQ produces an ammonia molecule by converting glutamine to glutamate. PurL transfers the ammonia molecule to FGAR to form FGAM in an ATP-dependent manner. PurS interacts with PurQ and PurL and is thought to assist in the transfer of the ammonia molecule from PurQ to PurL.</text>
</comment>
<feature type="binding site" evidence="8">
    <location>
        <position position="516"/>
    </location>
    <ligand>
        <name>Mg(2+)</name>
        <dbReference type="ChEBI" id="CHEBI:18420"/>
        <label>2</label>
    </ligand>
</feature>
<comment type="catalytic activity">
    <reaction evidence="8">
        <text>N(2)-formyl-N(1)-(5-phospho-beta-D-ribosyl)glycinamide + L-glutamine + ATP + H2O = 2-formamido-N(1)-(5-O-phospho-beta-D-ribosyl)acetamidine + L-glutamate + ADP + phosphate + H(+)</text>
        <dbReference type="Rhea" id="RHEA:17129"/>
        <dbReference type="ChEBI" id="CHEBI:15377"/>
        <dbReference type="ChEBI" id="CHEBI:15378"/>
        <dbReference type="ChEBI" id="CHEBI:29985"/>
        <dbReference type="ChEBI" id="CHEBI:30616"/>
        <dbReference type="ChEBI" id="CHEBI:43474"/>
        <dbReference type="ChEBI" id="CHEBI:58359"/>
        <dbReference type="ChEBI" id="CHEBI:147286"/>
        <dbReference type="ChEBI" id="CHEBI:147287"/>
        <dbReference type="ChEBI" id="CHEBI:456216"/>
        <dbReference type="EC" id="6.3.5.3"/>
    </reaction>
</comment>
<sequence>MIIRIGVAAKVLLDNYRSTSVVVYTIDVQNNLDVETINKIGTLLTNPITQKFFAFVYNDAVLNYQEVSTTNNYNLLNVFNANWSLEKSFLPGVTDNIGNTAKCIIKETLKCTLNLDVITSQVTFGQGPIPHAKDILKIYNPLIEYCKLSIKKENGFKVNFFGNKQILDLNKLYDDSRTYNTIFIIPYVRQEDLASQCTTQNICATPVNLNIQDQDLMEISKYGINGRGALNLSLESMKAIQAYFKKINRNPYDIELETLAQTWSEHCKHNIFSSPIDDITDGLYKYYIKRATYEINSEICVSTFSDNAGAIIFDDNFVIADKVETHNSPSALDPFGGAITGILGVNRDIIGFGKGAKPILNAYYFCFSDLEKELYRDKMCTISVLPSETIINGVIKGVNSGGNCSGIPTGLGSVYFDERFQSKPLVFVGCTGIIPRIIDNIPSHLKGPMDGDYIVIVGGRTGRDGIHGATFSSNALTENNSNSTVVQIGDPITQKKLSDAIIKEARDLNLYNAITDNGAGGLSSSIGEMGNNGFKVELNKVPLKHKNMQPWEIWVSESQERMTLAIPPSKFPTFEKIMKKHDVEISIIGTFNHTKKAVVSYNDSIIMDMDIDFLHNGVPKTHLKTIPWLNTIPSTTYTEHNKPLDIELNEMMQRMNICSKEFISAQYDHEVQGTSVIKPIQGKGRVDAEAIVIRPILSSNRGIVKSHGLGSSYGEISTYHMAACAIDTAIRNYVAIGGNFRHLALLDNFCWCDSTNPQRLWQLKNAAQACYEYAVSFNTPFISGKDSMFNDFKGYNNKGESINISAPPSLLISTVGIIENIYNAVTLDAKNPGDLIYILGMTYDELGRSEYQKYSGLGNNNVPQVHAEQAKKLYTLYYNAINTNIIASAIALNLGGLIIGLTKSLIGGELGAKVDISLVPTHNIEDNTIKDKVILFSESQSRILVTIAPHNKQKFENLFKDIPHANIGILTDTNILAINNIYTINLNEIKHSYKKFSNMKMQAYADAEYI</sequence>
<keyword evidence="5 8" id="KW-0658">Purine biosynthesis</keyword>
<dbReference type="CDD" id="cd02203">
    <property type="entry name" value="PurL_repeat1"/>
    <property type="match status" value="1"/>
</dbReference>
<dbReference type="GO" id="GO:0005737">
    <property type="term" value="C:cytoplasm"/>
    <property type="evidence" value="ECO:0007669"/>
    <property type="project" value="UniProtKB-SubCell"/>
</dbReference>
<feature type="binding site" evidence="8">
    <location>
        <begin position="557"/>
        <end position="559"/>
    </location>
    <ligand>
        <name>substrate</name>
    </ligand>
</feature>
<dbReference type="RefSeq" id="WP_158406820.1">
    <property type="nucleotide sequence ID" value="NZ_CP033454.1"/>
</dbReference>
<feature type="domain" description="PurM-like C-terminal" evidence="10">
    <location>
        <begin position="832"/>
        <end position="974"/>
    </location>
</feature>
<comment type="subcellular location">
    <subcellularLocation>
        <location evidence="8">Cytoplasm</location>
    </subcellularLocation>
</comment>
<dbReference type="Proteomes" id="UP000422822">
    <property type="component" value="Chromosome"/>
</dbReference>
<keyword evidence="1 8" id="KW-0963">Cytoplasm</keyword>
<keyword evidence="6 8" id="KW-0067">ATP-binding</keyword>
<dbReference type="PANTHER" id="PTHR43555">
    <property type="entry name" value="PHOSPHORIBOSYLFORMYLGLYCINAMIDINE SYNTHASE SUBUNIT PURL"/>
    <property type="match status" value="1"/>
</dbReference>
<evidence type="ECO:0000313" key="12">
    <source>
        <dbReference type="EMBL" id="QGR03632.1"/>
    </source>
</evidence>
<proteinExistence type="inferred from homology"/>
<dbReference type="SUPFAM" id="SSF56042">
    <property type="entry name" value="PurM C-terminal domain-like"/>
    <property type="match status" value="2"/>
</dbReference>
<comment type="similarity">
    <text evidence="8">Belongs to the FGAMS family.</text>
</comment>
<evidence type="ECO:0000259" key="10">
    <source>
        <dbReference type="Pfam" id="PF02769"/>
    </source>
</evidence>
<feature type="binding site" evidence="8">
    <location>
        <position position="787"/>
    </location>
    <ligand>
        <name>substrate</name>
    </ligand>
</feature>
<evidence type="ECO:0000256" key="6">
    <source>
        <dbReference type="ARBA" id="ARBA00022840"/>
    </source>
</evidence>
<feature type="binding site" evidence="8">
    <location>
        <position position="324"/>
    </location>
    <ligand>
        <name>Mg(2+)</name>
        <dbReference type="ChEBI" id="CHEBI:18420"/>
        <label>1</label>
    </ligand>
</feature>
<dbReference type="InterPro" id="IPR010074">
    <property type="entry name" value="PRibForGlyAmidine_synth_PurL"/>
</dbReference>
<comment type="pathway">
    <text evidence="8">Purine metabolism; IMP biosynthesis via de novo pathway; 5-amino-1-(5-phospho-D-ribosyl)imidazole from N(2)-formyl-N(1)-(5-phospho-D-ribosyl)glycinamide: step 1/2.</text>
</comment>
<dbReference type="SUPFAM" id="SSF55326">
    <property type="entry name" value="PurM N-terminal domain-like"/>
    <property type="match status" value="2"/>
</dbReference>
<dbReference type="EMBL" id="CP033455">
    <property type="protein sequence ID" value="QGR03632.1"/>
    <property type="molecule type" value="Genomic_DNA"/>
</dbReference>
<feature type="domain" description="PurM-like N-terminal" evidence="9">
    <location>
        <begin position="716"/>
        <end position="787"/>
    </location>
</feature>
<dbReference type="Gene3D" id="3.90.650.10">
    <property type="entry name" value="PurM-like C-terminal domain"/>
    <property type="match status" value="2"/>
</dbReference>
<dbReference type="Pfam" id="PF00586">
    <property type="entry name" value="AIRS"/>
    <property type="match status" value="2"/>
</dbReference>
<dbReference type="HAMAP" id="MF_00420">
    <property type="entry name" value="PurL_2"/>
    <property type="match status" value="1"/>
</dbReference>
<evidence type="ECO:0000256" key="8">
    <source>
        <dbReference type="HAMAP-Rule" id="MF_00420"/>
    </source>
</evidence>
<dbReference type="CDD" id="cd02204">
    <property type="entry name" value="PurL_repeat2"/>
    <property type="match status" value="1"/>
</dbReference>
<feature type="binding site" evidence="8">
    <location>
        <position position="487"/>
    </location>
    <ligand>
        <name>substrate</name>
    </ligand>
</feature>
<feature type="domain" description="PurM-like C-terminal" evidence="10">
    <location>
        <begin position="450"/>
        <end position="600"/>
    </location>
</feature>
<feature type="active site" description="Proton acceptor" evidence="8">
    <location>
        <position position="326"/>
    </location>
</feature>
<feature type="binding site" evidence="8">
    <location>
        <position position="322"/>
    </location>
    <ligand>
        <name>ATP</name>
        <dbReference type="ChEBI" id="CHEBI:30616"/>
    </ligand>
</feature>
<dbReference type="InterPro" id="IPR036921">
    <property type="entry name" value="PurM-like_N_sf"/>
</dbReference>
<dbReference type="GO" id="GO:0000287">
    <property type="term" value="F:magnesium ion binding"/>
    <property type="evidence" value="ECO:0007669"/>
    <property type="project" value="UniProtKB-UniRule"/>
</dbReference>
<dbReference type="Gene3D" id="3.30.1330.10">
    <property type="entry name" value="PurM-like, N-terminal domain"/>
    <property type="match status" value="2"/>
</dbReference>
<dbReference type="Pfam" id="PF18072">
    <property type="entry name" value="FGAR-AT_linker"/>
    <property type="match status" value="1"/>
</dbReference>
<accession>A0AAE6Q9A4</accession>
<evidence type="ECO:0000256" key="7">
    <source>
        <dbReference type="ARBA" id="ARBA00022842"/>
    </source>
</evidence>
<dbReference type="Pfam" id="PF02769">
    <property type="entry name" value="AIRS_C"/>
    <property type="match status" value="2"/>
</dbReference>
<keyword evidence="2 8" id="KW-0436">Ligase</keyword>
<evidence type="ECO:0000256" key="1">
    <source>
        <dbReference type="ARBA" id="ARBA00022490"/>
    </source>
</evidence>
<feature type="binding site" evidence="8">
    <location>
        <position position="347"/>
    </location>
    <ligand>
        <name>substrate</name>
    </ligand>
</feature>
<reference evidence="12 13" key="1">
    <citation type="submission" date="2018-10" db="EMBL/GenBank/DDBJ databases">
        <title>Propagation and draft genome sequences of three atypical Erhlichia ruminantium isolates.</title>
        <authorList>
            <person name="Liebenberg J."/>
            <person name="Steyn H."/>
            <person name="Josemans A."/>
            <person name="Zweygarth E."/>
        </authorList>
    </citation>
    <scope>NUCLEOTIDE SEQUENCE [LARGE SCALE GENOMIC DNA]</scope>
    <source>
        <strain evidence="12 13">Omatjenne</strain>
    </source>
</reference>
<keyword evidence="7 8" id="KW-0460">Magnesium</keyword>
<feature type="binding site" evidence="8">
    <location>
        <position position="747"/>
    </location>
    <ligand>
        <name>ATP</name>
        <dbReference type="ChEBI" id="CHEBI:30616"/>
    </ligand>
</feature>
<dbReference type="GO" id="GO:0005524">
    <property type="term" value="F:ATP binding"/>
    <property type="evidence" value="ECO:0007669"/>
    <property type="project" value="UniProtKB-UniRule"/>
</dbReference>
<feature type="active site" evidence="8">
    <location>
        <position position="266"/>
    </location>
</feature>
<protein>
    <recommendedName>
        <fullName evidence="8">Phosphoribosylformylglycinamidine synthase subunit PurL</fullName>
        <shortName evidence="8">FGAM synthase</shortName>
        <ecNumber evidence="8">6.3.5.3</ecNumber>
    </recommendedName>
    <alternativeName>
        <fullName evidence="8">Formylglycinamide ribonucleotide amidotransferase subunit II</fullName>
        <shortName evidence="8">FGAR amidotransferase II</shortName>
        <shortName evidence="8">FGAR-AT II</shortName>
    </alternativeName>
    <alternativeName>
        <fullName evidence="8">Glutamine amidotransferase PurL</fullName>
    </alternativeName>
    <alternativeName>
        <fullName evidence="8">Phosphoribosylformylglycinamidine synthase subunit II</fullName>
    </alternativeName>
</protein>
<dbReference type="EC" id="6.3.5.3" evidence="8"/>
<feature type="domain" description="Phosphoribosylformylglycinamidine synthase linker" evidence="11">
    <location>
        <begin position="227"/>
        <end position="269"/>
    </location>
</feature>
<dbReference type="InterPro" id="IPR036676">
    <property type="entry name" value="PurM-like_C_sf"/>
</dbReference>
<evidence type="ECO:0000256" key="5">
    <source>
        <dbReference type="ARBA" id="ARBA00022755"/>
    </source>
</evidence>
<dbReference type="AlphaFoldDB" id="A0AAE6Q9A4"/>
<evidence type="ECO:0000256" key="2">
    <source>
        <dbReference type="ARBA" id="ARBA00022598"/>
    </source>
</evidence>
<keyword evidence="3 8" id="KW-0479">Metal-binding</keyword>
<keyword evidence="13" id="KW-1185">Reference proteome</keyword>
<evidence type="ECO:0000256" key="3">
    <source>
        <dbReference type="ARBA" id="ARBA00022723"/>
    </source>
</evidence>
<evidence type="ECO:0000256" key="4">
    <source>
        <dbReference type="ARBA" id="ARBA00022741"/>
    </source>
</evidence>
<evidence type="ECO:0000313" key="13">
    <source>
        <dbReference type="Proteomes" id="UP000422822"/>
    </source>
</evidence>
<evidence type="ECO:0000259" key="9">
    <source>
        <dbReference type="Pfam" id="PF00586"/>
    </source>
</evidence>
<feature type="binding site" evidence="8">
    <location>
        <position position="348"/>
    </location>
    <ligand>
        <name>Mg(2+)</name>
        <dbReference type="ChEBI" id="CHEBI:18420"/>
        <label>2</label>
    </ligand>
</feature>
<comment type="subunit">
    <text evidence="8">Monomer. Part of the FGAM synthase complex composed of 1 PurL, 1 PurQ and 2 PurS subunits.</text>
</comment>
<comment type="caution">
    <text evidence="8">Lacks conserved residue(s) required for the propagation of feature annotation.</text>
</comment>
<name>A0AAE6Q9A4_EHRRU</name>
<gene>
    <name evidence="8" type="primary">purL</name>
    <name evidence="12" type="ORF">EDL80_03625</name>
</gene>
<dbReference type="PANTHER" id="PTHR43555:SF1">
    <property type="entry name" value="PHOSPHORIBOSYLFORMYLGLYCINAMIDINE SYNTHASE SUBUNIT PURL"/>
    <property type="match status" value="1"/>
</dbReference>
<dbReference type="GO" id="GO:0006189">
    <property type="term" value="P:'de novo' IMP biosynthetic process"/>
    <property type="evidence" value="ECO:0007669"/>
    <property type="project" value="UniProtKB-UniRule"/>
</dbReference>
<dbReference type="InterPro" id="IPR010918">
    <property type="entry name" value="PurM-like_C_dom"/>
</dbReference>
<feature type="domain" description="PurM-like N-terminal" evidence="9">
    <location>
        <begin position="306"/>
        <end position="434"/>
    </location>
</feature>
<feature type="binding site" evidence="8">
    <location>
        <position position="784"/>
    </location>
    <ligand>
        <name>ATP</name>
        <dbReference type="ChEBI" id="CHEBI:30616"/>
    </ligand>
</feature>
<keyword evidence="4 8" id="KW-0547">Nucleotide-binding</keyword>
<dbReference type="GO" id="GO:0004642">
    <property type="term" value="F:phosphoribosylformylglycinamidine synthase activity"/>
    <property type="evidence" value="ECO:0007669"/>
    <property type="project" value="UniProtKB-UniRule"/>
</dbReference>
<evidence type="ECO:0000259" key="11">
    <source>
        <dbReference type="Pfam" id="PF18072"/>
    </source>
</evidence>